<sequence length="112" mass="12448">MKEAILNQGKLAKLQAPQCIVGKGTAHRKKKVVLTNATENNKKLQFSLRKLGVNNTSFEEMNMFTNQGTVSHTNNLKVQVSLAANTFTIIGHTETKQLTEMLPRILNLSQIV</sequence>
<dbReference type="FunFam" id="2.20.70.30:FF:000001">
    <property type="entry name" value="Transcription factor BTF3 homolog"/>
    <property type="match status" value="1"/>
</dbReference>
<dbReference type="Ensembl" id="ENSCHIT00010042585.1">
    <property type="protein sequence ID" value="ENSCHIP00010030211.1"/>
    <property type="gene ID" value="ENSCHIG00010022504.1"/>
</dbReference>
<comment type="similarity">
    <text evidence="1 2">Belongs to the NAC-beta family.</text>
</comment>
<dbReference type="InterPro" id="IPR038187">
    <property type="entry name" value="NAC_A/B_dom_sf"/>
</dbReference>
<organism evidence="4">
    <name type="scientific">Capra hircus</name>
    <name type="common">Goat</name>
    <dbReference type="NCBI Taxonomy" id="9925"/>
    <lineage>
        <taxon>Eukaryota</taxon>
        <taxon>Metazoa</taxon>
        <taxon>Chordata</taxon>
        <taxon>Craniata</taxon>
        <taxon>Vertebrata</taxon>
        <taxon>Euteleostomi</taxon>
        <taxon>Mammalia</taxon>
        <taxon>Eutheria</taxon>
        <taxon>Laurasiatheria</taxon>
        <taxon>Artiodactyla</taxon>
        <taxon>Ruminantia</taxon>
        <taxon>Pecora</taxon>
        <taxon>Bovidae</taxon>
        <taxon>Caprinae</taxon>
        <taxon>Capra</taxon>
    </lineage>
</organism>
<protein>
    <recommendedName>
        <fullName evidence="2">Transcription factor BTF3</fullName>
    </recommendedName>
</protein>
<accession>A0A8C2RKH7</accession>
<dbReference type="AlphaFoldDB" id="A0A8C2RKH7"/>
<reference evidence="4" key="1">
    <citation type="submission" date="2019-03" db="EMBL/GenBank/DDBJ databases">
        <title>Genome sequencing and reference-guided assembly of Black Bengal Goat (Capra hircus).</title>
        <authorList>
            <person name="Siddiki A.Z."/>
            <person name="Baten A."/>
            <person name="Billah M."/>
            <person name="Alam M.A.U."/>
            <person name="Shawrob K.S.M."/>
            <person name="Saha S."/>
            <person name="Chowdhury M."/>
            <person name="Rahman A.H."/>
            <person name="Stear M."/>
            <person name="Miah G."/>
            <person name="Das G.B."/>
            <person name="Hossain M.M."/>
            <person name="Kumkum M."/>
            <person name="Islam M.S."/>
            <person name="Mollah A.M."/>
            <person name="Ahsan A."/>
            <person name="Tusar F."/>
            <person name="Khan M.K.I."/>
        </authorList>
    </citation>
    <scope>NUCLEOTIDE SEQUENCE [LARGE SCALE GENOMIC DNA]</scope>
</reference>
<name>A0A8C2RKH7_CAPHI</name>
<reference evidence="4" key="2">
    <citation type="submission" date="2025-08" db="UniProtKB">
        <authorList>
            <consortium name="Ensembl"/>
        </authorList>
    </citation>
    <scope>IDENTIFICATION</scope>
</reference>
<dbReference type="PANTHER" id="PTHR10351">
    <property type="entry name" value="TRANSCRIPTION FACTOR BTF3 FAMILY MEMBER"/>
    <property type="match status" value="1"/>
</dbReference>
<dbReference type="SMART" id="SM01407">
    <property type="entry name" value="NAC"/>
    <property type="match status" value="1"/>
</dbReference>
<dbReference type="InterPro" id="IPR039370">
    <property type="entry name" value="BTF3"/>
</dbReference>
<evidence type="ECO:0000256" key="2">
    <source>
        <dbReference type="RuleBase" id="RU361272"/>
    </source>
</evidence>
<proteinExistence type="inferred from homology"/>
<dbReference type="PROSITE" id="PS51151">
    <property type="entry name" value="NAC_AB"/>
    <property type="match status" value="1"/>
</dbReference>
<feature type="domain" description="NAC-A/B" evidence="3">
    <location>
        <begin position="38"/>
        <end position="102"/>
    </location>
</feature>
<evidence type="ECO:0000259" key="3">
    <source>
        <dbReference type="PROSITE" id="PS51151"/>
    </source>
</evidence>
<evidence type="ECO:0000313" key="4">
    <source>
        <dbReference type="Ensembl" id="ENSCHIP00010030211.1"/>
    </source>
</evidence>
<dbReference type="CDD" id="cd22055">
    <property type="entry name" value="NAC_BTF3"/>
    <property type="match status" value="1"/>
</dbReference>
<evidence type="ECO:0000256" key="1">
    <source>
        <dbReference type="ARBA" id="ARBA00005296"/>
    </source>
</evidence>
<dbReference type="InterPro" id="IPR002715">
    <property type="entry name" value="Nas_poly-pep-assoc_cplx_dom"/>
</dbReference>
<dbReference type="Pfam" id="PF01849">
    <property type="entry name" value="NAC"/>
    <property type="match status" value="1"/>
</dbReference>
<dbReference type="Gene3D" id="2.20.70.30">
    <property type="entry name" value="Nascent polypeptide-associated complex domain"/>
    <property type="match status" value="1"/>
</dbReference>